<dbReference type="InterPro" id="IPR016171">
    <property type="entry name" value="Vanillyl_alc_oxidase_C-sub2"/>
</dbReference>
<comment type="caution">
    <text evidence="5">The sequence shown here is derived from an EMBL/GenBank/DDBJ whole genome shotgun (WGS) entry which is preliminary data.</text>
</comment>
<keyword evidence="1" id="KW-0274">FAD</keyword>
<dbReference type="PANTHER" id="PTHR43762:SF1">
    <property type="entry name" value="D-ARABINONO-1,4-LACTONE OXIDASE"/>
    <property type="match status" value="1"/>
</dbReference>
<gene>
    <name evidence="5" type="ORF">C7378_3384</name>
</gene>
<dbReference type="EMBL" id="SMGK01000007">
    <property type="protein sequence ID" value="TCK70228.1"/>
    <property type="molecule type" value="Genomic_DNA"/>
</dbReference>
<dbReference type="AlphaFoldDB" id="A0A4R1KXU1"/>
<dbReference type="Proteomes" id="UP000295210">
    <property type="component" value="Unassembled WGS sequence"/>
</dbReference>
<dbReference type="Gene3D" id="3.30.70.2520">
    <property type="match status" value="1"/>
</dbReference>
<dbReference type="Gene3D" id="1.10.45.10">
    <property type="entry name" value="Vanillyl-alcohol Oxidase, Chain A, domain 4"/>
    <property type="match status" value="1"/>
</dbReference>
<proteinExistence type="predicted"/>
<evidence type="ECO:0000256" key="3">
    <source>
        <dbReference type="SAM" id="SignalP"/>
    </source>
</evidence>
<dbReference type="OrthoDB" id="9800184at2"/>
<dbReference type="PANTHER" id="PTHR43762">
    <property type="entry name" value="L-GULONOLACTONE OXIDASE"/>
    <property type="match status" value="1"/>
</dbReference>
<dbReference type="InterPro" id="IPR016167">
    <property type="entry name" value="FAD-bd_PCMH_sub1"/>
</dbReference>
<keyword evidence="3" id="KW-0732">Signal</keyword>
<evidence type="ECO:0000259" key="4">
    <source>
        <dbReference type="PROSITE" id="PS51387"/>
    </source>
</evidence>
<dbReference type="RefSeq" id="WP_131999205.1">
    <property type="nucleotide sequence ID" value="NZ_SMGK01000007.1"/>
</dbReference>
<dbReference type="InterPro" id="IPR016169">
    <property type="entry name" value="FAD-bd_PCMH_sub2"/>
</dbReference>
<keyword evidence="6" id="KW-1185">Reference proteome</keyword>
<feature type="signal peptide" evidence="3">
    <location>
        <begin position="1"/>
        <end position="25"/>
    </location>
</feature>
<sequence>MDKRQFLKGSGAVLAGTALAGFASADVSVAATTADPRTNWAGNYTYRAAHLDQPSGASEVQQLVKTLPRAKALGARHSFNDIADTTGDQISLKQLETMTLNREARTVTVGAGVTYGKLAPWLDAQGFAVHNLASLPHISIVGGCATASHGSGIHNGNLATIVTAMEFIDGSGRLVTLTRAGNPDQFAGAVVGLGALGVITSITLKVIPTFQIAQVVYENLSFDQLEHNLDAIFASGYSVSLFTDWQKHRATQVWLKQTTSGASVAPLPPLFYGATLQKTKLHPLAGHSPENCTEQQGIPGPWYDRLPHFRMNFIPSSGAELQTEYFVPRDHAYRAILAVEELRDHISPHLLISELRTIAADDLWMSMAYQRDSMAIHFTWKPEESAVKQVLPLIEEKLAPFNARPHWAKLFTTPKGRLEKLYPRYADFQGLASNYDPAGRFRNRFLERNIYRT</sequence>
<evidence type="ECO:0000313" key="5">
    <source>
        <dbReference type="EMBL" id="TCK70228.1"/>
    </source>
</evidence>
<dbReference type="GO" id="GO:0080049">
    <property type="term" value="F:L-gulono-1,4-lactone dehydrogenase activity"/>
    <property type="evidence" value="ECO:0007669"/>
    <property type="project" value="TreeGrafter"/>
</dbReference>
<name>A0A4R1KXU1_9BACT</name>
<dbReference type="PIRSF" id="PIRSF000136">
    <property type="entry name" value="LGO_GLO"/>
    <property type="match status" value="1"/>
</dbReference>
<dbReference type="Gene3D" id="3.30.465.10">
    <property type="match status" value="1"/>
</dbReference>
<dbReference type="GO" id="GO:0071949">
    <property type="term" value="F:FAD binding"/>
    <property type="evidence" value="ECO:0007669"/>
    <property type="project" value="InterPro"/>
</dbReference>
<dbReference type="Pfam" id="PF01565">
    <property type="entry name" value="FAD_binding_4"/>
    <property type="match status" value="1"/>
</dbReference>
<dbReference type="Gene3D" id="3.30.70.2530">
    <property type="match status" value="1"/>
</dbReference>
<evidence type="ECO:0000313" key="6">
    <source>
        <dbReference type="Proteomes" id="UP000295210"/>
    </source>
</evidence>
<protein>
    <submittedName>
        <fullName evidence="5">Xylitol oxidase</fullName>
    </submittedName>
</protein>
<keyword evidence="2" id="KW-0560">Oxidoreductase</keyword>
<dbReference type="InterPro" id="IPR010031">
    <property type="entry name" value="FAD_lactone_oxidase-like"/>
</dbReference>
<feature type="domain" description="FAD-binding PCMH-type" evidence="4">
    <location>
        <begin position="44"/>
        <end position="209"/>
    </location>
</feature>
<dbReference type="GO" id="GO:0016020">
    <property type="term" value="C:membrane"/>
    <property type="evidence" value="ECO:0007669"/>
    <property type="project" value="InterPro"/>
</dbReference>
<accession>A0A4R1KXU1</accession>
<dbReference type="SUPFAM" id="SSF56176">
    <property type="entry name" value="FAD-binding/transporter-associated domain-like"/>
    <property type="match status" value="1"/>
</dbReference>
<dbReference type="InterPro" id="IPR007173">
    <property type="entry name" value="ALO_C"/>
</dbReference>
<evidence type="ECO:0000256" key="2">
    <source>
        <dbReference type="ARBA" id="ARBA00023002"/>
    </source>
</evidence>
<keyword evidence="1" id="KW-0285">Flavoprotein</keyword>
<dbReference type="InterPro" id="IPR016166">
    <property type="entry name" value="FAD-bd_PCMH"/>
</dbReference>
<dbReference type="InterPro" id="IPR006094">
    <property type="entry name" value="Oxid_FAD_bind_N"/>
</dbReference>
<dbReference type="Pfam" id="PF04030">
    <property type="entry name" value="ALO"/>
    <property type="match status" value="1"/>
</dbReference>
<dbReference type="Gene3D" id="3.30.43.10">
    <property type="entry name" value="Uridine Diphospho-n-acetylenolpyruvylglucosamine Reductase, domain 2"/>
    <property type="match status" value="1"/>
</dbReference>
<dbReference type="InterPro" id="IPR036318">
    <property type="entry name" value="FAD-bd_PCMH-like_sf"/>
</dbReference>
<reference evidence="5 6" key="1">
    <citation type="submission" date="2019-03" db="EMBL/GenBank/DDBJ databases">
        <title>Genomic Encyclopedia of Type Strains, Phase IV (KMG-IV): sequencing the most valuable type-strain genomes for metagenomic binning, comparative biology and taxonomic classification.</title>
        <authorList>
            <person name="Goeker M."/>
        </authorList>
    </citation>
    <scope>NUCLEOTIDE SEQUENCE [LARGE SCALE GENOMIC DNA]</scope>
    <source>
        <strain evidence="5 6">DSM 103428</strain>
    </source>
</reference>
<dbReference type="PROSITE" id="PS51387">
    <property type="entry name" value="FAD_PCMH"/>
    <property type="match status" value="1"/>
</dbReference>
<feature type="chain" id="PRO_5020438611" evidence="3">
    <location>
        <begin position="26"/>
        <end position="453"/>
    </location>
</feature>
<dbReference type="GO" id="GO:0003885">
    <property type="term" value="F:D-arabinono-1,4-lactone oxidase activity"/>
    <property type="evidence" value="ECO:0007669"/>
    <property type="project" value="InterPro"/>
</dbReference>
<organism evidence="5 6">
    <name type="scientific">Acidipila rosea</name>
    <dbReference type="NCBI Taxonomy" id="768535"/>
    <lineage>
        <taxon>Bacteria</taxon>
        <taxon>Pseudomonadati</taxon>
        <taxon>Acidobacteriota</taxon>
        <taxon>Terriglobia</taxon>
        <taxon>Terriglobales</taxon>
        <taxon>Acidobacteriaceae</taxon>
        <taxon>Acidipila</taxon>
    </lineage>
</organism>
<evidence type="ECO:0000256" key="1">
    <source>
        <dbReference type="ARBA" id="ARBA00022827"/>
    </source>
</evidence>